<dbReference type="PANTHER" id="PTHR35218:SF9">
    <property type="entry name" value="ENDONUCLEASE_EXONUCLEASE_PHOSPHATASE DOMAIN-CONTAINING PROTEIN"/>
    <property type="match status" value="1"/>
</dbReference>
<protein>
    <recommendedName>
        <fullName evidence="1">Endonuclease/exonuclease/phosphatase domain-containing protein</fullName>
    </recommendedName>
</protein>
<gene>
    <name evidence="2" type="ORF">HRI_000569400</name>
</gene>
<evidence type="ECO:0000313" key="2">
    <source>
        <dbReference type="EMBL" id="GMI69001.1"/>
    </source>
</evidence>
<keyword evidence="3" id="KW-1185">Reference proteome</keyword>
<evidence type="ECO:0000313" key="3">
    <source>
        <dbReference type="Proteomes" id="UP001165190"/>
    </source>
</evidence>
<accession>A0A9W7H1Z6</accession>
<reference evidence="2" key="1">
    <citation type="submission" date="2023-05" db="EMBL/GenBank/DDBJ databases">
        <title>Genome and transcriptome analyses reveal genes involved in the formation of fine ridges on petal epidermal cells in Hibiscus trionum.</title>
        <authorList>
            <person name="Koshimizu S."/>
            <person name="Masuda S."/>
            <person name="Ishii T."/>
            <person name="Shirasu K."/>
            <person name="Hoshino A."/>
            <person name="Arita M."/>
        </authorList>
    </citation>
    <scope>NUCLEOTIDE SEQUENCE</scope>
    <source>
        <strain evidence="2">Hamamatsu line</strain>
    </source>
</reference>
<dbReference type="OrthoDB" id="1002131at2759"/>
<dbReference type="Pfam" id="PF03372">
    <property type="entry name" value="Exo_endo_phos"/>
    <property type="match status" value="1"/>
</dbReference>
<dbReference type="EMBL" id="BSYR01000006">
    <property type="protein sequence ID" value="GMI69001.1"/>
    <property type="molecule type" value="Genomic_DNA"/>
</dbReference>
<dbReference type="InterPro" id="IPR036691">
    <property type="entry name" value="Endo/exonu/phosph_ase_sf"/>
</dbReference>
<name>A0A9W7H1Z6_HIBTR</name>
<evidence type="ECO:0000259" key="1">
    <source>
        <dbReference type="Pfam" id="PF03372"/>
    </source>
</evidence>
<sequence length="560" mass="64214">MDIKIFSWNVQGCGHRRFLTAAKQLLRDNKPDMVIFMEPRISGRKADSVISSLGFPNSHSVEAVGFAGGIWLAWYDTVKVEILLNHFQFIHCRVTAKGDGHSILATAVYASPRSSQRKILWPHLRRLATTIHSPWVLFGDFNATLATLERKGGGATSRPSKDFQAFVFDLGLRDMGYSGPEFTWTKGNTHVRLDRFICNSYWDETFPEASVEHLLRLRSDHRPILLSVGHIVRHSTPGPFRYFTGWQSHEDFERMVRDNWKASTSLSETLSNFAKAADVWNKTTFGYIGTKKKLLMARLRGIQISLASRPSRFLRTLEEELLIELEHLLDQEELLWRQKSRSDWIVEGDRNTRYFHRRATIRKQKHKITSLKLQNGTWCDDDAILQEEATRFYEHLFSRDTSPTDPFTSTVTYPAIHSDIMQRLHEVPSNDEIHDALRAMAPLKSPGWDDLHAEFFQRQWPIVGSSICGMIQTIFRGGNIEPSLNRTVLVLIPKKDNPEAFTDFRPIRLCTVLYKLVTKVIACRLKPLFPLLIGPNQSSFIAGRSIVDNIIINQEAVHSM</sequence>
<comment type="caution">
    <text evidence="2">The sequence shown here is derived from an EMBL/GenBank/DDBJ whole genome shotgun (WGS) entry which is preliminary data.</text>
</comment>
<dbReference type="PANTHER" id="PTHR35218">
    <property type="entry name" value="RNASE H DOMAIN-CONTAINING PROTEIN"/>
    <property type="match status" value="1"/>
</dbReference>
<dbReference type="InterPro" id="IPR005135">
    <property type="entry name" value="Endo/exonuclease/phosphatase"/>
</dbReference>
<dbReference type="SUPFAM" id="SSF56219">
    <property type="entry name" value="DNase I-like"/>
    <property type="match status" value="1"/>
</dbReference>
<dbReference type="AlphaFoldDB" id="A0A9W7H1Z6"/>
<organism evidence="2 3">
    <name type="scientific">Hibiscus trionum</name>
    <name type="common">Flower of an hour</name>
    <dbReference type="NCBI Taxonomy" id="183268"/>
    <lineage>
        <taxon>Eukaryota</taxon>
        <taxon>Viridiplantae</taxon>
        <taxon>Streptophyta</taxon>
        <taxon>Embryophyta</taxon>
        <taxon>Tracheophyta</taxon>
        <taxon>Spermatophyta</taxon>
        <taxon>Magnoliopsida</taxon>
        <taxon>eudicotyledons</taxon>
        <taxon>Gunneridae</taxon>
        <taxon>Pentapetalae</taxon>
        <taxon>rosids</taxon>
        <taxon>malvids</taxon>
        <taxon>Malvales</taxon>
        <taxon>Malvaceae</taxon>
        <taxon>Malvoideae</taxon>
        <taxon>Hibiscus</taxon>
    </lineage>
</organism>
<dbReference type="Gene3D" id="3.60.10.10">
    <property type="entry name" value="Endonuclease/exonuclease/phosphatase"/>
    <property type="match status" value="1"/>
</dbReference>
<feature type="domain" description="Endonuclease/exonuclease/phosphatase" evidence="1">
    <location>
        <begin position="7"/>
        <end position="221"/>
    </location>
</feature>
<dbReference type="Proteomes" id="UP001165190">
    <property type="component" value="Unassembled WGS sequence"/>
</dbReference>
<dbReference type="GO" id="GO:0003824">
    <property type="term" value="F:catalytic activity"/>
    <property type="evidence" value="ECO:0007669"/>
    <property type="project" value="InterPro"/>
</dbReference>
<proteinExistence type="predicted"/>